<evidence type="ECO:0000256" key="3">
    <source>
        <dbReference type="ARBA" id="ARBA00022630"/>
    </source>
</evidence>
<dbReference type="InterPro" id="IPR046373">
    <property type="entry name" value="Acyl-CoA_Oxase/DH_mid-dom_sf"/>
</dbReference>
<evidence type="ECO:0000256" key="6">
    <source>
        <dbReference type="SAM" id="MobiDB-lite"/>
    </source>
</evidence>
<keyword evidence="5" id="KW-0560">Oxidoreductase</keyword>
<proteinExistence type="inferred from homology"/>
<protein>
    <submittedName>
        <fullName evidence="10">Acyl-CoA dehydrogenase family protein</fullName>
    </submittedName>
</protein>
<gene>
    <name evidence="10" type="ORF">WCD74_05400</name>
</gene>
<evidence type="ECO:0000259" key="8">
    <source>
        <dbReference type="Pfam" id="PF02770"/>
    </source>
</evidence>
<dbReference type="InterPro" id="IPR006091">
    <property type="entry name" value="Acyl-CoA_Oxase/DH_mid-dom"/>
</dbReference>
<keyword evidence="3 5" id="KW-0285">Flavoprotein</keyword>
<feature type="compositionally biased region" description="Low complexity" evidence="6">
    <location>
        <begin position="13"/>
        <end position="30"/>
    </location>
</feature>
<accession>A0ABU8MJ04</accession>
<dbReference type="Gene3D" id="1.10.540.10">
    <property type="entry name" value="Acyl-CoA dehydrogenase/oxidase, N-terminal domain"/>
    <property type="match status" value="1"/>
</dbReference>
<evidence type="ECO:0000256" key="2">
    <source>
        <dbReference type="ARBA" id="ARBA00009347"/>
    </source>
</evidence>
<dbReference type="InterPro" id="IPR013786">
    <property type="entry name" value="AcylCoA_DH/ox_N"/>
</dbReference>
<feature type="domain" description="Acyl-CoA dehydrogenase/oxidase N-terminal" evidence="9">
    <location>
        <begin position="57"/>
        <end position="168"/>
    </location>
</feature>
<keyword evidence="11" id="KW-1185">Reference proteome</keyword>
<evidence type="ECO:0000313" key="11">
    <source>
        <dbReference type="Proteomes" id="UP001385809"/>
    </source>
</evidence>
<dbReference type="InterPro" id="IPR045008">
    <property type="entry name" value="ACX4-like"/>
</dbReference>
<dbReference type="Gene3D" id="1.20.140.10">
    <property type="entry name" value="Butyryl-CoA Dehydrogenase, subunit A, domain 3"/>
    <property type="match status" value="1"/>
</dbReference>
<dbReference type="InterPro" id="IPR037069">
    <property type="entry name" value="AcylCoA_DH/ox_N_sf"/>
</dbReference>
<comment type="caution">
    <text evidence="10">The sequence shown here is derived from an EMBL/GenBank/DDBJ whole genome shotgun (WGS) entry which is preliminary data.</text>
</comment>
<evidence type="ECO:0000256" key="4">
    <source>
        <dbReference type="ARBA" id="ARBA00022827"/>
    </source>
</evidence>
<dbReference type="InterPro" id="IPR009100">
    <property type="entry name" value="AcylCoA_DH/oxidase_NM_dom_sf"/>
</dbReference>
<dbReference type="Gene3D" id="2.40.110.10">
    <property type="entry name" value="Butyryl-CoA Dehydrogenase, subunit A, domain 2"/>
    <property type="match status" value="1"/>
</dbReference>
<dbReference type="InterPro" id="IPR009075">
    <property type="entry name" value="AcylCo_DH/oxidase_C"/>
</dbReference>
<dbReference type="Proteomes" id="UP001385809">
    <property type="component" value="Unassembled WGS sequence"/>
</dbReference>
<dbReference type="Pfam" id="PF02770">
    <property type="entry name" value="Acyl-CoA_dh_M"/>
    <property type="match status" value="1"/>
</dbReference>
<evidence type="ECO:0000259" key="9">
    <source>
        <dbReference type="Pfam" id="PF02771"/>
    </source>
</evidence>
<dbReference type="Pfam" id="PF02771">
    <property type="entry name" value="Acyl-CoA_dh_N"/>
    <property type="match status" value="1"/>
</dbReference>
<keyword evidence="4 5" id="KW-0274">FAD</keyword>
<evidence type="ECO:0000256" key="1">
    <source>
        <dbReference type="ARBA" id="ARBA00001974"/>
    </source>
</evidence>
<dbReference type="InterPro" id="IPR006089">
    <property type="entry name" value="Acyl-CoA_DH_CS"/>
</dbReference>
<dbReference type="SUPFAM" id="SSF47203">
    <property type="entry name" value="Acyl-CoA dehydrogenase C-terminal domain-like"/>
    <property type="match status" value="1"/>
</dbReference>
<feature type="domain" description="Acyl-CoA oxidase/dehydrogenase middle" evidence="8">
    <location>
        <begin position="174"/>
        <end position="265"/>
    </location>
</feature>
<reference evidence="10 11" key="1">
    <citation type="submission" date="2024-03" db="EMBL/GenBank/DDBJ databases">
        <title>Actinomycetospora sp. OC33-EN08, a novel actinomycete isolated from wild orchid (Aerides multiflora).</title>
        <authorList>
            <person name="Suriyachadkun C."/>
        </authorList>
    </citation>
    <scope>NUCLEOTIDE SEQUENCE [LARGE SCALE GENOMIC DNA]</scope>
    <source>
        <strain evidence="10 11">OC33-EN08</strain>
    </source>
</reference>
<dbReference type="EMBL" id="JBBEGN010000002">
    <property type="protein sequence ID" value="MEJ2867191.1"/>
    <property type="molecule type" value="Genomic_DNA"/>
</dbReference>
<name>A0ABU8MJ04_9PSEU</name>
<feature type="region of interest" description="Disordered" evidence="6">
    <location>
        <begin position="1"/>
        <end position="34"/>
    </location>
</feature>
<dbReference type="RefSeq" id="WP_337693813.1">
    <property type="nucleotide sequence ID" value="NZ_JBBEGN010000002.1"/>
</dbReference>
<feature type="domain" description="Acyl-CoA dehydrogenase/oxidase C-terminal" evidence="7">
    <location>
        <begin position="286"/>
        <end position="425"/>
    </location>
</feature>
<dbReference type="Pfam" id="PF00441">
    <property type="entry name" value="Acyl-CoA_dh_1"/>
    <property type="match status" value="1"/>
</dbReference>
<organism evidence="10 11">
    <name type="scientific">Actinomycetospora aurantiaca</name>
    <dbReference type="NCBI Taxonomy" id="3129233"/>
    <lineage>
        <taxon>Bacteria</taxon>
        <taxon>Bacillati</taxon>
        <taxon>Actinomycetota</taxon>
        <taxon>Actinomycetes</taxon>
        <taxon>Pseudonocardiales</taxon>
        <taxon>Pseudonocardiaceae</taxon>
        <taxon>Actinomycetospora</taxon>
    </lineage>
</organism>
<evidence type="ECO:0000313" key="10">
    <source>
        <dbReference type="EMBL" id="MEJ2867191.1"/>
    </source>
</evidence>
<comment type="cofactor">
    <cofactor evidence="1 5">
        <name>FAD</name>
        <dbReference type="ChEBI" id="CHEBI:57692"/>
    </cofactor>
</comment>
<evidence type="ECO:0000259" key="7">
    <source>
        <dbReference type="Pfam" id="PF00441"/>
    </source>
</evidence>
<dbReference type="PANTHER" id="PTHR43188">
    <property type="entry name" value="ACYL-COENZYME A OXIDASE"/>
    <property type="match status" value="1"/>
</dbReference>
<dbReference type="PROSITE" id="PS00072">
    <property type="entry name" value="ACYL_COA_DH_1"/>
    <property type="match status" value="1"/>
</dbReference>
<dbReference type="SUPFAM" id="SSF56645">
    <property type="entry name" value="Acyl-CoA dehydrogenase NM domain-like"/>
    <property type="match status" value="1"/>
</dbReference>
<comment type="similarity">
    <text evidence="2 5">Belongs to the acyl-CoA dehydrogenase family.</text>
</comment>
<dbReference type="PANTHER" id="PTHR43188:SF1">
    <property type="entry name" value="ACYL-COA DEHYDROGENASE"/>
    <property type="match status" value="1"/>
</dbReference>
<dbReference type="InterPro" id="IPR036250">
    <property type="entry name" value="AcylCo_DH-like_C"/>
</dbReference>
<sequence>MAVTTPGTDDRSAIAPATAGAPTGTADPFADLPRPHLELDPDAPHLADFYSYGELLTDDERAILRRLRGYLASDVAPVVDAAWEAAEFPEQFRRGFAELDLAGLPYGLSKLSDQPARRVLMGFVHAEIARVDASTNSFFGVQSGLAMGSIDACGTPEQRERWLPPMARLDLVGAFGLTEPHGGSDVAGGMETTARREGDEWVIDGHKRWIGNGTFADVLVIWARDGEAVRGFVVDRDTPGVSTAKIEGKTALRITQNADITLDGVRVPEDRRLSGGQGTFADTGGVLRRTRGNASWACVGVQMAAYELALTYAQQREQFGRPIAGFQMIQDALVQMLGNTTASLGMAARNAQLIDGGGGSDAHSALAKQFCADRMRESVALGRQIVGGNGTILANGIARYFNDAEALYSYEGTREMNTLIVGKKITGHSAFVR</sequence>
<evidence type="ECO:0000256" key="5">
    <source>
        <dbReference type="RuleBase" id="RU362125"/>
    </source>
</evidence>